<evidence type="ECO:0000313" key="2">
    <source>
        <dbReference type="Proteomes" id="UP000533080"/>
    </source>
</evidence>
<dbReference type="Pfam" id="PF13409">
    <property type="entry name" value="GST_N_2"/>
    <property type="match status" value="1"/>
</dbReference>
<dbReference type="SFLD" id="SFLDG00358">
    <property type="entry name" value="Main_(cytGST)"/>
    <property type="match status" value="1"/>
</dbReference>
<dbReference type="EMBL" id="JABFNT010000221">
    <property type="protein sequence ID" value="NOJ83662.1"/>
    <property type="molecule type" value="Genomic_DNA"/>
</dbReference>
<dbReference type="RefSeq" id="WP_171445392.1">
    <property type="nucleotide sequence ID" value="NZ_CP068048.1"/>
</dbReference>
<dbReference type="AlphaFoldDB" id="A0A7Y4IQN0"/>
<dbReference type="Gene3D" id="3.40.30.10">
    <property type="entry name" value="Glutaredoxin"/>
    <property type="match status" value="1"/>
</dbReference>
<name>A0A7Y4IQN0_MYXXA</name>
<dbReference type="SFLD" id="SFLDG01150">
    <property type="entry name" value="Main.1:_Beta-like"/>
    <property type="match status" value="1"/>
</dbReference>
<dbReference type="InterPro" id="IPR036282">
    <property type="entry name" value="Glutathione-S-Trfase_C_sf"/>
</dbReference>
<dbReference type="CDD" id="cd03057">
    <property type="entry name" value="GST_N_Beta"/>
    <property type="match status" value="1"/>
</dbReference>
<dbReference type="PROSITE" id="PS50405">
    <property type="entry name" value="GST_CTER"/>
    <property type="match status" value="1"/>
</dbReference>
<dbReference type="InterPro" id="IPR004046">
    <property type="entry name" value="GST_C"/>
</dbReference>
<protein>
    <submittedName>
        <fullName evidence="1">Glutathione transferase GstA</fullName>
        <ecNumber evidence="1">2.5.1.18</ecNumber>
    </submittedName>
</protein>
<dbReference type="SUPFAM" id="SSF52833">
    <property type="entry name" value="Thioredoxin-like"/>
    <property type="match status" value="1"/>
</dbReference>
<dbReference type="PANTHER" id="PTHR44051">
    <property type="entry name" value="GLUTATHIONE S-TRANSFERASE-RELATED"/>
    <property type="match status" value="1"/>
</dbReference>
<keyword evidence="1" id="KW-0808">Transferase</keyword>
<dbReference type="PROSITE" id="PS50404">
    <property type="entry name" value="GST_NTER"/>
    <property type="match status" value="1"/>
</dbReference>
<dbReference type="EC" id="2.5.1.18" evidence="1"/>
<sequence>MKLFYSPGACSLSPHIILREGGFSFTTEKVDIRAKKTAAGEDFHAINPKGYVPALQLDDGSLLTEGPAIVQFLADQVPDKKLAPANGTLERYRLQEMLNFISTEIHKGFSPLFNPAFPDDVKRLTRERLAQRLGVLEAVVAKQAFLLGDQFTVADAYLFTTLNWAGHTKVDLEPFPALRAYHARVADRPSVQEALKAEGLAK</sequence>
<dbReference type="NCBIfam" id="NF007831">
    <property type="entry name" value="PRK10542.1"/>
    <property type="match status" value="1"/>
</dbReference>
<dbReference type="CDD" id="cd03188">
    <property type="entry name" value="GST_C_Beta"/>
    <property type="match status" value="1"/>
</dbReference>
<accession>A0A7Y4IQN0</accession>
<dbReference type="PANTHER" id="PTHR44051:SF8">
    <property type="entry name" value="GLUTATHIONE S-TRANSFERASE GSTA"/>
    <property type="match status" value="1"/>
</dbReference>
<reference evidence="1 2" key="1">
    <citation type="submission" date="2020-05" db="EMBL/GenBank/DDBJ databases">
        <authorList>
            <person name="Whitworth D."/>
        </authorList>
    </citation>
    <scope>NUCLEOTIDE SEQUENCE [LARGE SCALE GENOMIC DNA]</scope>
    <source>
        <strain evidence="1 2">AM005</strain>
    </source>
</reference>
<gene>
    <name evidence="1" type="primary">gstA</name>
    <name evidence="1" type="ORF">HNV28_36050</name>
</gene>
<dbReference type="SUPFAM" id="SSF47616">
    <property type="entry name" value="GST C-terminal domain-like"/>
    <property type="match status" value="1"/>
</dbReference>
<dbReference type="InterPro" id="IPR036249">
    <property type="entry name" value="Thioredoxin-like_sf"/>
</dbReference>
<dbReference type="InterPro" id="IPR010987">
    <property type="entry name" value="Glutathione-S-Trfase_C-like"/>
</dbReference>
<dbReference type="Pfam" id="PF00043">
    <property type="entry name" value="GST_C"/>
    <property type="match status" value="1"/>
</dbReference>
<dbReference type="GO" id="GO:0004364">
    <property type="term" value="F:glutathione transferase activity"/>
    <property type="evidence" value="ECO:0007669"/>
    <property type="project" value="UniProtKB-EC"/>
</dbReference>
<dbReference type="Proteomes" id="UP000533080">
    <property type="component" value="Unassembled WGS sequence"/>
</dbReference>
<comment type="caution">
    <text evidence="1">The sequence shown here is derived from an EMBL/GenBank/DDBJ whole genome shotgun (WGS) entry which is preliminary data.</text>
</comment>
<organism evidence="1 2">
    <name type="scientific">Myxococcus xanthus</name>
    <dbReference type="NCBI Taxonomy" id="34"/>
    <lineage>
        <taxon>Bacteria</taxon>
        <taxon>Pseudomonadati</taxon>
        <taxon>Myxococcota</taxon>
        <taxon>Myxococcia</taxon>
        <taxon>Myxococcales</taxon>
        <taxon>Cystobacterineae</taxon>
        <taxon>Myxococcaceae</taxon>
        <taxon>Myxococcus</taxon>
    </lineage>
</organism>
<dbReference type="Gene3D" id="1.20.1050.10">
    <property type="match status" value="1"/>
</dbReference>
<proteinExistence type="predicted"/>
<dbReference type="SFLD" id="SFLDS00019">
    <property type="entry name" value="Glutathione_Transferase_(cytos"/>
    <property type="match status" value="1"/>
</dbReference>
<evidence type="ECO:0000313" key="1">
    <source>
        <dbReference type="EMBL" id="NOJ83662.1"/>
    </source>
</evidence>
<dbReference type="InterPro" id="IPR040079">
    <property type="entry name" value="Glutathione_S-Trfase"/>
</dbReference>
<dbReference type="InterPro" id="IPR004045">
    <property type="entry name" value="Glutathione_S-Trfase_N"/>
</dbReference>